<evidence type="ECO:0000313" key="8">
    <source>
        <dbReference type="EMBL" id="KAH7298249.1"/>
    </source>
</evidence>
<comment type="caution">
    <text evidence="8">The sequence shown here is derived from an EMBL/GenBank/DDBJ whole genome shotgun (WGS) entry which is preliminary data.</text>
</comment>
<proteinExistence type="predicted"/>
<feature type="compositionally biased region" description="Acidic residues" evidence="6">
    <location>
        <begin position="372"/>
        <end position="382"/>
    </location>
</feature>
<feature type="compositionally biased region" description="Polar residues" evidence="6">
    <location>
        <begin position="1"/>
        <end position="12"/>
    </location>
</feature>
<dbReference type="AlphaFoldDB" id="A0A8T2RP41"/>
<dbReference type="OrthoDB" id="1927263at2759"/>
<evidence type="ECO:0000256" key="5">
    <source>
        <dbReference type="ARBA" id="ARBA00023242"/>
    </source>
</evidence>
<dbReference type="GO" id="GO:0005634">
    <property type="term" value="C:nucleus"/>
    <property type="evidence" value="ECO:0007669"/>
    <property type="project" value="UniProtKB-SubCell"/>
</dbReference>
<feature type="region of interest" description="Disordered" evidence="6">
    <location>
        <begin position="125"/>
        <end position="171"/>
    </location>
</feature>
<keyword evidence="5" id="KW-0539">Nucleus</keyword>
<evidence type="ECO:0000313" key="9">
    <source>
        <dbReference type="Proteomes" id="UP000825935"/>
    </source>
</evidence>
<accession>A0A8T2RP41</accession>
<dbReference type="OMA" id="MAMHHAT"/>
<protein>
    <recommendedName>
        <fullName evidence="7">Myb-like domain-containing protein</fullName>
    </recommendedName>
</protein>
<keyword evidence="2" id="KW-0805">Transcription regulation</keyword>
<keyword evidence="4" id="KW-0804">Transcription</keyword>
<dbReference type="GO" id="GO:0003677">
    <property type="term" value="F:DNA binding"/>
    <property type="evidence" value="ECO:0007669"/>
    <property type="project" value="UniProtKB-KW"/>
</dbReference>
<feature type="compositionally biased region" description="Acidic residues" evidence="6">
    <location>
        <begin position="13"/>
        <end position="22"/>
    </location>
</feature>
<feature type="compositionally biased region" description="Basic and acidic residues" evidence="6">
    <location>
        <begin position="155"/>
        <end position="164"/>
    </location>
</feature>
<feature type="region of interest" description="Disordered" evidence="6">
    <location>
        <begin position="1"/>
        <end position="57"/>
    </location>
</feature>
<evidence type="ECO:0000256" key="3">
    <source>
        <dbReference type="ARBA" id="ARBA00023125"/>
    </source>
</evidence>
<evidence type="ECO:0000256" key="6">
    <source>
        <dbReference type="SAM" id="MobiDB-lite"/>
    </source>
</evidence>
<organism evidence="8 9">
    <name type="scientific">Ceratopteris richardii</name>
    <name type="common">Triangle waterfern</name>
    <dbReference type="NCBI Taxonomy" id="49495"/>
    <lineage>
        <taxon>Eukaryota</taxon>
        <taxon>Viridiplantae</taxon>
        <taxon>Streptophyta</taxon>
        <taxon>Embryophyta</taxon>
        <taxon>Tracheophyta</taxon>
        <taxon>Polypodiopsida</taxon>
        <taxon>Polypodiidae</taxon>
        <taxon>Polypodiales</taxon>
        <taxon>Pteridineae</taxon>
        <taxon>Pteridaceae</taxon>
        <taxon>Parkerioideae</taxon>
        <taxon>Ceratopteris</taxon>
    </lineage>
</organism>
<dbReference type="GO" id="GO:0010468">
    <property type="term" value="P:regulation of gene expression"/>
    <property type="evidence" value="ECO:0007669"/>
    <property type="project" value="UniProtKB-ARBA"/>
</dbReference>
<name>A0A8T2RP41_CERRI</name>
<dbReference type="Pfam" id="PF13837">
    <property type="entry name" value="Myb_DNA-bind_4"/>
    <property type="match status" value="2"/>
</dbReference>
<evidence type="ECO:0000256" key="2">
    <source>
        <dbReference type="ARBA" id="ARBA00023015"/>
    </source>
</evidence>
<feature type="compositionally biased region" description="Basic and acidic residues" evidence="6">
    <location>
        <begin position="26"/>
        <end position="46"/>
    </location>
</feature>
<dbReference type="CDD" id="cd12203">
    <property type="entry name" value="GT1"/>
    <property type="match status" value="2"/>
</dbReference>
<dbReference type="EMBL" id="CM035430">
    <property type="protein sequence ID" value="KAH7298249.1"/>
    <property type="molecule type" value="Genomic_DNA"/>
</dbReference>
<keyword evidence="9" id="KW-1185">Reference proteome</keyword>
<sequence>MASINSLRQPSGTEDDEAEEEGIGMNEERGKEEEKKESKEQRKKVEEEDGQDGDFRISVAPLVSNSEYRPSISVHSQFDTPPVPERSICKAIIPFTGSFSVLQCLTAKPSIEASVGSRVFFRDSTEDRRTQSTAIDIPGLNRSDFRSAPPGLDQGLDKKGDGREQKKRSKNWTRSETLNLIGLRTELAPRFARTGRKSELWDEIARLMQKGPFNRDAQQCRDKWEKLMAGYKEVRDGLKHKDDYPYYDDLHPLLSAKVSKRTREHDASNELQSAETESLRAVLNMGASQSLSARQQYHPLRDVLDDSHCPQPCRAVLIDSHAFLTNLRMYGQHLHHAPWSLATMDGLPFRNLHMYARNRKSSPVAQHIPSANDDDGNEDHDDAFDKRGCKQKRRKMFEFLSTTNLCAIQDLLESAVAKQQIFFKELLDGIEKKEEIREIIREEREEKWRAEERAQHLFFAEAMQFLSQKLRADDGSAAPSAAGVKVPMCASDNFVARAPCFKKRSKNWKRSEVLQLIKIRGEMEERFAKSIRRAALWGELAEVLRSRGVRRDGKQCREKWEKLMSEYKDVVEGKKQKGDSPYFPELWAALMERGL</sequence>
<reference evidence="8" key="1">
    <citation type="submission" date="2021-08" db="EMBL/GenBank/DDBJ databases">
        <title>WGS assembly of Ceratopteris richardii.</title>
        <authorList>
            <person name="Marchant D.B."/>
            <person name="Chen G."/>
            <person name="Jenkins J."/>
            <person name="Shu S."/>
            <person name="Leebens-Mack J."/>
            <person name="Grimwood J."/>
            <person name="Schmutz J."/>
            <person name="Soltis P."/>
            <person name="Soltis D."/>
            <person name="Chen Z.-H."/>
        </authorList>
    </citation>
    <scope>NUCLEOTIDE SEQUENCE</scope>
    <source>
        <strain evidence="8">Whitten #5841</strain>
        <tissue evidence="8">Leaf</tissue>
    </source>
</reference>
<dbReference type="PROSITE" id="PS50090">
    <property type="entry name" value="MYB_LIKE"/>
    <property type="match status" value="2"/>
</dbReference>
<comment type="subcellular location">
    <subcellularLocation>
        <location evidence="1">Nucleus</location>
    </subcellularLocation>
</comment>
<feature type="domain" description="Myb-like" evidence="7">
    <location>
        <begin position="164"/>
        <end position="228"/>
    </location>
</feature>
<keyword evidence="3" id="KW-0238">DNA-binding</keyword>
<dbReference type="InterPro" id="IPR001005">
    <property type="entry name" value="SANT/Myb"/>
</dbReference>
<evidence type="ECO:0000256" key="4">
    <source>
        <dbReference type="ARBA" id="ARBA00023163"/>
    </source>
</evidence>
<dbReference type="PANTHER" id="PTHR21654">
    <property type="entry name" value="FI21293P1"/>
    <property type="match status" value="1"/>
</dbReference>
<dbReference type="InterPro" id="IPR044822">
    <property type="entry name" value="Myb_DNA-bind_4"/>
</dbReference>
<evidence type="ECO:0000259" key="7">
    <source>
        <dbReference type="PROSITE" id="PS50090"/>
    </source>
</evidence>
<dbReference type="SMART" id="SM00717">
    <property type="entry name" value="SANT"/>
    <property type="match status" value="2"/>
</dbReference>
<dbReference type="Proteomes" id="UP000825935">
    <property type="component" value="Chromosome 25"/>
</dbReference>
<gene>
    <name evidence="8" type="ORF">KP509_25G033700</name>
</gene>
<evidence type="ECO:0000256" key="1">
    <source>
        <dbReference type="ARBA" id="ARBA00004123"/>
    </source>
</evidence>
<feature type="domain" description="Myb-like" evidence="7">
    <location>
        <begin position="507"/>
        <end position="564"/>
    </location>
</feature>
<dbReference type="PANTHER" id="PTHR21654:SF84">
    <property type="entry name" value="SI:DKEY-66I24.7"/>
    <property type="match status" value="1"/>
</dbReference>
<dbReference type="Gene3D" id="1.10.10.60">
    <property type="entry name" value="Homeodomain-like"/>
    <property type="match status" value="2"/>
</dbReference>
<feature type="region of interest" description="Disordered" evidence="6">
    <location>
        <begin position="360"/>
        <end position="385"/>
    </location>
</feature>